<dbReference type="CDD" id="cd03784">
    <property type="entry name" value="GT1_Gtf-like"/>
    <property type="match status" value="1"/>
</dbReference>
<proteinExistence type="inferred from homology"/>
<dbReference type="FunFam" id="3.40.50.2000:FF:000047">
    <property type="entry name" value="Glycosyltransferase"/>
    <property type="match status" value="1"/>
</dbReference>
<dbReference type="GO" id="GO:0035251">
    <property type="term" value="F:UDP-glucosyltransferase activity"/>
    <property type="evidence" value="ECO:0007669"/>
    <property type="project" value="TreeGrafter"/>
</dbReference>
<dbReference type="PANTHER" id="PTHR48047:SF182">
    <property type="entry name" value="GLYCOSYLTRANSFERASE"/>
    <property type="match status" value="1"/>
</dbReference>
<gene>
    <name evidence="5" type="ORF">L195_g025220</name>
</gene>
<reference evidence="5 6" key="2">
    <citation type="journal article" date="2017" name="Front. Plant Sci.">
        <title>Gene Classification and Mining of Molecular Markers Useful in Red Clover (Trifolium pratense) Breeding.</title>
        <authorList>
            <person name="Istvanek J."/>
            <person name="Dluhosova J."/>
            <person name="Dluhos P."/>
            <person name="Patkova L."/>
            <person name="Nedelnik J."/>
            <person name="Repkova J."/>
        </authorList>
    </citation>
    <scope>NUCLEOTIDE SEQUENCE [LARGE SCALE GENOMIC DNA]</scope>
    <source>
        <strain evidence="6">cv. Tatra</strain>
        <tissue evidence="5">Young leaves</tissue>
    </source>
</reference>
<name>A0A2K3NFW0_TRIPR</name>
<feature type="non-terminal residue" evidence="5">
    <location>
        <position position="1"/>
    </location>
</feature>
<protein>
    <submittedName>
        <fullName evidence="5">UDP-glycosyltransferase 73D1-like protein</fullName>
    </submittedName>
</protein>
<organism evidence="5 6">
    <name type="scientific">Trifolium pratense</name>
    <name type="common">Red clover</name>
    <dbReference type="NCBI Taxonomy" id="57577"/>
    <lineage>
        <taxon>Eukaryota</taxon>
        <taxon>Viridiplantae</taxon>
        <taxon>Streptophyta</taxon>
        <taxon>Embryophyta</taxon>
        <taxon>Tracheophyta</taxon>
        <taxon>Spermatophyta</taxon>
        <taxon>Magnoliopsida</taxon>
        <taxon>eudicotyledons</taxon>
        <taxon>Gunneridae</taxon>
        <taxon>Pentapetalae</taxon>
        <taxon>rosids</taxon>
        <taxon>fabids</taxon>
        <taxon>Fabales</taxon>
        <taxon>Fabaceae</taxon>
        <taxon>Papilionoideae</taxon>
        <taxon>50 kb inversion clade</taxon>
        <taxon>NPAAA clade</taxon>
        <taxon>Hologalegina</taxon>
        <taxon>IRL clade</taxon>
        <taxon>Trifolieae</taxon>
        <taxon>Trifolium</taxon>
    </lineage>
</organism>
<dbReference type="InterPro" id="IPR002213">
    <property type="entry name" value="UDP_glucos_trans"/>
</dbReference>
<comment type="caution">
    <text evidence="5">The sequence shown here is derived from an EMBL/GenBank/DDBJ whole genome shotgun (WGS) entry which is preliminary data.</text>
</comment>
<comment type="similarity">
    <text evidence="1 4">Belongs to the UDP-glycosyltransferase family.</text>
</comment>
<keyword evidence="2 4" id="KW-0328">Glycosyltransferase</keyword>
<dbReference type="AlphaFoldDB" id="A0A2K3NFW0"/>
<accession>A0A2K3NFW0</accession>
<dbReference type="PANTHER" id="PTHR48047">
    <property type="entry name" value="GLYCOSYLTRANSFERASE"/>
    <property type="match status" value="1"/>
</dbReference>
<keyword evidence="3 4" id="KW-0808">Transferase</keyword>
<dbReference type="STRING" id="57577.A0A2K3NFW0"/>
<evidence type="ECO:0000256" key="3">
    <source>
        <dbReference type="ARBA" id="ARBA00022679"/>
    </source>
</evidence>
<dbReference type="PROSITE" id="PS00375">
    <property type="entry name" value="UDPGT"/>
    <property type="match status" value="1"/>
</dbReference>
<sequence>SLSFIPASQLKELALGLEASNHPFIWVIGKNDCSVELEKWLKEENFEERNKGRGVIIKGWAPQVEILSHPSTGGFLSHCGWNSTMEAISCGVPMITWPMFAEQFFNEKLIVQVLKIGVRIGVEVVVDPMNTFKGEKVLVKKEDVKMAIEKLMENGVEGEQRRNRVKEIKNMAYKAVEDGGSSDSNCKLFIQEILDPNS</sequence>
<evidence type="ECO:0000256" key="4">
    <source>
        <dbReference type="RuleBase" id="RU003718"/>
    </source>
</evidence>
<dbReference type="InterPro" id="IPR035595">
    <property type="entry name" value="UDP_glycos_trans_CS"/>
</dbReference>
<evidence type="ECO:0000313" key="5">
    <source>
        <dbReference type="EMBL" id="PNY01917.1"/>
    </source>
</evidence>
<dbReference type="SUPFAM" id="SSF53756">
    <property type="entry name" value="UDP-Glycosyltransferase/glycogen phosphorylase"/>
    <property type="match status" value="1"/>
</dbReference>
<reference evidence="5 6" key="1">
    <citation type="journal article" date="2014" name="Am. J. Bot.">
        <title>Genome assembly and annotation for red clover (Trifolium pratense; Fabaceae).</title>
        <authorList>
            <person name="Istvanek J."/>
            <person name="Jaros M."/>
            <person name="Krenek A."/>
            <person name="Repkova J."/>
        </authorList>
    </citation>
    <scope>NUCLEOTIDE SEQUENCE [LARGE SCALE GENOMIC DNA]</scope>
    <source>
        <strain evidence="6">cv. Tatra</strain>
        <tissue evidence="5">Young leaves</tissue>
    </source>
</reference>
<evidence type="ECO:0000256" key="2">
    <source>
        <dbReference type="ARBA" id="ARBA00022676"/>
    </source>
</evidence>
<evidence type="ECO:0000256" key="1">
    <source>
        <dbReference type="ARBA" id="ARBA00009995"/>
    </source>
</evidence>
<dbReference type="Pfam" id="PF00201">
    <property type="entry name" value="UDPGT"/>
    <property type="match status" value="1"/>
</dbReference>
<dbReference type="EMBL" id="ASHM01020694">
    <property type="protein sequence ID" value="PNY01917.1"/>
    <property type="molecule type" value="Genomic_DNA"/>
</dbReference>
<dbReference type="Proteomes" id="UP000236291">
    <property type="component" value="Unassembled WGS sequence"/>
</dbReference>
<dbReference type="Gene3D" id="3.40.50.2000">
    <property type="entry name" value="Glycogen Phosphorylase B"/>
    <property type="match status" value="2"/>
</dbReference>
<evidence type="ECO:0000313" key="6">
    <source>
        <dbReference type="Proteomes" id="UP000236291"/>
    </source>
</evidence>